<reference evidence="3 4" key="1">
    <citation type="submission" date="2024-09" db="EMBL/GenBank/DDBJ databases">
        <title>Description of Labrys sedimenti sp. nov., isolated from a diclofenac-degrading enrichment culture, and genome-based reclassification of Labrys portucalensis as a later heterotypic synonym of Labrys neptuniae.</title>
        <authorList>
            <person name="Tancsics A."/>
            <person name="Csepanyi A."/>
        </authorList>
    </citation>
    <scope>NUCLEOTIDE SEQUENCE [LARGE SCALE GENOMIC DNA]</scope>
    <source>
        <strain evidence="3 4">LMG 23412</strain>
    </source>
</reference>
<dbReference type="NCBIfam" id="NF009484">
    <property type="entry name" value="PRK12846.1-5"/>
    <property type="match status" value="1"/>
</dbReference>
<dbReference type="Proteomes" id="UP001595190">
    <property type="component" value="Unassembled WGS sequence"/>
</dbReference>
<gene>
    <name evidence="3" type="ORF">ACETRX_03355</name>
</gene>
<sequence>MSVRPILRFPDPCLRQAANPVTEFGPGLAALVQDLLDTMRAAPGIGITAPHLGILERLTVIELPDEKRVRVYVNPAIVWSSQDKREHVEGSVSMPGVTETVERPARVRVTFQTLEGTQETEEADGLLAVCLQHEIDQLDGIFWIQRLSRLKRERVIKRFQKRS</sequence>
<dbReference type="PANTHER" id="PTHR10458">
    <property type="entry name" value="PEPTIDE DEFORMYLASE"/>
    <property type="match status" value="1"/>
</dbReference>
<dbReference type="PIRSF" id="PIRSF004749">
    <property type="entry name" value="Pep_def"/>
    <property type="match status" value="1"/>
</dbReference>
<dbReference type="Pfam" id="PF01327">
    <property type="entry name" value="Pep_deformylase"/>
    <property type="match status" value="1"/>
</dbReference>
<comment type="caution">
    <text evidence="2">Lacks conserved residue(s) required for the propagation of feature annotation.</text>
</comment>
<dbReference type="HAMAP" id="MF_00163">
    <property type="entry name" value="Pep_deformylase"/>
    <property type="match status" value="1"/>
</dbReference>
<evidence type="ECO:0000256" key="2">
    <source>
        <dbReference type="HAMAP-Rule" id="MF_00163"/>
    </source>
</evidence>
<dbReference type="InterPro" id="IPR036821">
    <property type="entry name" value="Peptide_deformylase_sf"/>
</dbReference>
<evidence type="ECO:0000313" key="3">
    <source>
        <dbReference type="EMBL" id="MFC2248644.1"/>
    </source>
</evidence>
<dbReference type="NCBIfam" id="NF001159">
    <property type="entry name" value="PRK00150.1-3"/>
    <property type="match status" value="1"/>
</dbReference>
<protein>
    <recommendedName>
        <fullName evidence="2">Peptide deformylase-like</fullName>
    </recommendedName>
    <alternativeName>
        <fullName evidence="2">Polypeptide deformylase-like</fullName>
    </alternativeName>
</protein>
<dbReference type="EMBL" id="JBHGPK010000001">
    <property type="protein sequence ID" value="MFC2248644.1"/>
    <property type="molecule type" value="Genomic_DNA"/>
</dbReference>
<dbReference type="InterPro" id="IPR023635">
    <property type="entry name" value="Peptide_deformylase"/>
</dbReference>
<name>A0ABV6Z900_9HYPH</name>
<evidence type="ECO:0000313" key="4">
    <source>
        <dbReference type="Proteomes" id="UP001595190"/>
    </source>
</evidence>
<dbReference type="PANTHER" id="PTHR10458:SF22">
    <property type="entry name" value="PEPTIDE DEFORMYLASE"/>
    <property type="match status" value="1"/>
</dbReference>
<evidence type="ECO:0000256" key="1">
    <source>
        <dbReference type="ARBA" id="ARBA00010759"/>
    </source>
</evidence>
<dbReference type="RefSeq" id="WP_394308529.1">
    <property type="nucleotide sequence ID" value="NZ_JBHGPK010000001.1"/>
</dbReference>
<comment type="caution">
    <text evidence="3">The sequence shown here is derived from an EMBL/GenBank/DDBJ whole genome shotgun (WGS) entry which is preliminary data.</text>
</comment>
<organism evidence="3 4">
    <name type="scientific">Labrys neptuniae</name>
    <dbReference type="NCBI Taxonomy" id="376174"/>
    <lineage>
        <taxon>Bacteria</taxon>
        <taxon>Pseudomonadati</taxon>
        <taxon>Pseudomonadota</taxon>
        <taxon>Alphaproteobacteria</taxon>
        <taxon>Hyphomicrobiales</taxon>
        <taxon>Xanthobacteraceae</taxon>
        <taxon>Labrys</taxon>
    </lineage>
</organism>
<dbReference type="PRINTS" id="PR01576">
    <property type="entry name" value="PDEFORMYLASE"/>
</dbReference>
<comment type="similarity">
    <text evidence="1 2">Belongs to the polypeptide deformylase family.</text>
</comment>
<feature type="active site" evidence="2">
    <location>
        <position position="134"/>
    </location>
</feature>
<dbReference type="Gene3D" id="3.90.45.10">
    <property type="entry name" value="Peptide deformylase"/>
    <property type="match status" value="1"/>
</dbReference>
<dbReference type="NCBIfam" id="TIGR00079">
    <property type="entry name" value="pept_deformyl"/>
    <property type="match status" value="1"/>
</dbReference>
<proteinExistence type="inferred from homology"/>
<dbReference type="CDD" id="cd00487">
    <property type="entry name" value="Pep_deformylase"/>
    <property type="match status" value="1"/>
</dbReference>
<dbReference type="SUPFAM" id="SSF56420">
    <property type="entry name" value="Peptide deformylase"/>
    <property type="match status" value="1"/>
</dbReference>
<dbReference type="GO" id="GO:0042586">
    <property type="term" value="F:peptide deformylase activity"/>
    <property type="evidence" value="ECO:0007669"/>
    <property type="project" value="UniProtKB-EC"/>
</dbReference>
<accession>A0ABV6Z900</accession>
<keyword evidence="3" id="KW-0378">Hydrolase</keyword>